<evidence type="ECO:0000313" key="3">
    <source>
        <dbReference type="EMBL" id="AFC23122.1"/>
    </source>
</evidence>
<dbReference type="RefSeq" id="WP_014373369.1">
    <property type="nucleotide sequence ID" value="NC_016940.1"/>
</dbReference>
<dbReference type="PANTHER" id="PTHR30441:SF8">
    <property type="entry name" value="DUF748 DOMAIN-CONTAINING PROTEIN"/>
    <property type="match status" value="1"/>
</dbReference>
<dbReference type="HOGENOM" id="CLU_011472_0_0_10"/>
<protein>
    <submittedName>
        <fullName evidence="3">Outer membrane assembly protein</fullName>
    </submittedName>
</protein>
<feature type="region of interest" description="Disordered" evidence="1">
    <location>
        <begin position="969"/>
        <end position="1017"/>
    </location>
</feature>
<dbReference type="GO" id="GO:0090313">
    <property type="term" value="P:regulation of protein targeting to membrane"/>
    <property type="evidence" value="ECO:0007669"/>
    <property type="project" value="TreeGrafter"/>
</dbReference>
<sequence length="1051" mass="116206">MKKWIKYSLIGLLSFLVIFVVAAITLPMIFKEDIEKLVKEAANEQLNATLDFEGTELSLLWTFPNFAFDLKGLKVTGQEEFDGLKLADVKRISLRLNLFQVISGNYAVNSLVFEEPKFYVKVLKNGKANYDIMKTDSSATAEEETSSSESSDFQFALRSYQIIEGEMTYDDAPNAAFLQIKGLNHKGSGDMSLEQFDFYTSTQMQSLQLNYDGVSYLNKAVVDAEINIGVGMKEDEMSFTLLDNQLQLNALKLGAEGAVLMKGDDIIFKELKFSAPNNNFASLLSMVPAAYIEGFESVKTSGDFSLSGAVNGTFNEKSYPAFNMALKAANGTFQYPDLPMGVSDIGVDLKINSPSSDLDKLTVDLKQFAFKLGQNPFSASLFLKTPMSDPDIKSAVEGKINLAELSKAFPMEGSSMAGLIEAQLKANTRMSYVTEQKYEKVDMQGKLGIENMIYLMEGMPDIRIKKMLMLFSPNDVDLQAFDLTMGKSDVQAQGKLDNLLTYFSGDKIMTGKLKVTSRLLDLNELMGDTSTTSEEEMAATDMTDTTTAINQDELFDRWDFAADFSCDKMVYDVYEMKNMKAVGKFSPSRAKMSNFELLINKVDIKADGQLDNVFGYLFKNELLKGELNIYSNYMNVNQFMTEDGSATEPEAAPAPADPSTAETAFEPILVPANIDFHMKARFKKFIYDVYQLDNVAGDLRIYEEKVEMTNLSCNAFGGSIVLNGEYNSQDPKAPKFNFAYDVAQLDFAKIAEGVPLVATFAPIMKSMLGKFNSKFSLNGILEPNLYPDMASLNSEGLLETFDAVLKGSTPLKGLSQKLGIKALENIEIQNTRNFFKIKDGKLMVEPFAFTQKGIDMTFGGAHGLDQTMDYDLKMRVPKAMIDNSAIGGATQAAGNLLASQASKLGIKVEEAAFINFAVDITGNLSNPKFSPKVLGAEGKSGESMGDQVKDNLKEEAEKLKAEAEEKVKAEAERLKAEAEERARKEAERLAEEAKERARKEAERLAAQAASSEEAKRIRDSIETAAKEAADKILQDKLKNPFGNKNPFKRNK</sequence>
<gene>
    <name evidence="3" type="ordered locus">SGRA_0383</name>
</gene>
<dbReference type="PANTHER" id="PTHR30441">
    <property type="entry name" value="DUF748 DOMAIN-CONTAINING PROTEIN"/>
    <property type="match status" value="1"/>
</dbReference>
<organism evidence="3 4">
    <name type="scientific">Saprospira grandis (strain Lewin)</name>
    <dbReference type="NCBI Taxonomy" id="984262"/>
    <lineage>
        <taxon>Bacteria</taxon>
        <taxon>Pseudomonadati</taxon>
        <taxon>Bacteroidota</taxon>
        <taxon>Saprospiria</taxon>
        <taxon>Saprospirales</taxon>
        <taxon>Saprospiraceae</taxon>
        <taxon>Saprospira</taxon>
    </lineage>
</organism>
<dbReference type="eggNOG" id="COG2982">
    <property type="taxonomic scope" value="Bacteria"/>
</dbReference>
<proteinExistence type="predicted"/>
<accession>H6L8Y6</accession>
<dbReference type="OrthoDB" id="596403at2"/>
<feature type="domain" description="AsmA" evidence="2">
    <location>
        <begin position="1"/>
        <end position="186"/>
    </location>
</feature>
<evidence type="ECO:0000259" key="2">
    <source>
        <dbReference type="Pfam" id="PF05170"/>
    </source>
</evidence>
<dbReference type="GO" id="GO:0005886">
    <property type="term" value="C:plasma membrane"/>
    <property type="evidence" value="ECO:0007669"/>
    <property type="project" value="TreeGrafter"/>
</dbReference>
<feature type="region of interest" description="Disordered" evidence="1">
    <location>
        <begin position="1029"/>
        <end position="1051"/>
    </location>
</feature>
<dbReference type="InterPro" id="IPR007844">
    <property type="entry name" value="AsmA"/>
</dbReference>
<keyword evidence="4" id="KW-1185">Reference proteome</keyword>
<feature type="compositionally biased region" description="Basic and acidic residues" evidence="1">
    <location>
        <begin position="1029"/>
        <end position="1038"/>
    </location>
</feature>
<dbReference type="InterPro" id="IPR052894">
    <property type="entry name" value="AsmA-related"/>
</dbReference>
<dbReference type="AlphaFoldDB" id="H6L8Y6"/>
<evidence type="ECO:0000256" key="1">
    <source>
        <dbReference type="SAM" id="MobiDB-lite"/>
    </source>
</evidence>
<dbReference type="KEGG" id="sgn:SGRA_0383"/>
<dbReference type="EMBL" id="CP002831">
    <property type="protein sequence ID" value="AFC23122.1"/>
    <property type="molecule type" value="Genomic_DNA"/>
</dbReference>
<dbReference type="CDD" id="cd06503">
    <property type="entry name" value="ATP-synt_Fo_b"/>
    <property type="match status" value="1"/>
</dbReference>
<feature type="compositionally biased region" description="Basic and acidic residues" evidence="1">
    <location>
        <begin position="969"/>
        <end position="1003"/>
    </location>
</feature>
<dbReference type="STRING" id="984262.SGRA_0383"/>
<name>H6L8Y6_SAPGL</name>
<dbReference type="Pfam" id="PF05170">
    <property type="entry name" value="AsmA"/>
    <property type="match status" value="1"/>
</dbReference>
<dbReference type="Proteomes" id="UP000007519">
    <property type="component" value="Chromosome"/>
</dbReference>
<dbReference type="eggNOG" id="COG3064">
    <property type="taxonomic scope" value="Bacteria"/>
</dbReference>
<evidence type="ECO:0000313" key="4">
    <source>
        <dbReference type="Proteomes" id="UP000007519"/>
    </source>
</evidence>
<reference evidence="3 4" key="1">
    <citation type="journal article" date="2012" name="Stand. Genomic Sci.">
        <title>Complete genome sequencing and analysis of Saprospira grandis str. Lewin, a predatory marine bacterium.</title>
        <authorList>
            <person name="Saw J.H."/>
            <person name="Yuryev A."/>
            <person name="Kanbe M."/>
            <person name="Hou S."/>
            <person name="Young A.G."/>
            <person name="Aizawa S."/>
            <person name="Alam M."/>
        </authorList>
    </citation>
    <scope>NUCLEOTIDE SEQUENCE [LARGE SCALE GENOMIC DNA]</scope>
    <source>
        <strain evidence="3 4">Lewin</strain>
    </source>
</reference>